<reference evidence="3" key="1">
    <citation type="submission" date="2020-04" db="EMBL/GenBank/DDBJ databases">
        <authorList>
            <person name="Chiriac C."/>
            <person name="Salcher M."/>
            <person name="Ghai R."/>
            <person name="Kavagutti S V."/>
        </authorList>
    </citation>
    <scope>NUCLEOTIDE SEQUENCE</scope>
</reference>
<protein>
    <submittedName>
        <fullName evidence="3">Uncharacterized protein</fullName>
    </submittedName>
</protein>
<proteinExistence type="predicted"/>
<dbReference type="EMBL" id="LR796369">
    <property type="protein sequence ID" value="CAB4139949.1"/>
    <property type="molecule type" value="Genomic_DNA"/>
</dbReference>
<dbReference type="EMBL" id="LR796646">
    <property type="protein sequence ID" value="CAB4156904.1"/>
    <property type="molecule type" value="Genomic_DNA"/>
</dbReference>
<feature type="region of interest" description="Disordered" evidence="1">
    <location>
        <begin position="1"/>
        <end position="21"/>
    </location>
</feature>
<evidence type="ECO:0000313" key="3">
    <source>
        <dbReference type="EMBL" id="CAB4140658.1"/>
    </source>
</evidence>
<gene>
    <name evidence="2" type="ORF">UFOVP356_43</name>
    <name evidence="3" type="ORF">UFOVP408_50</name>
    <name evidence="4" type="ORF">UFOVP676_23</name>
</gene>
<evidence type="ECO:0000256" key="1">
    <source>
        <dbReference type="SAM" id="MobiDB-lite"/>
    </source>
</evidence>
<sequence>MPKLATPKPPSSMSKLADKPGEVYLPKSDNQKIMELKRLLIDGAGQNVVGKALQIALDDNHPAQAAMIKLCMDRMLPISLFEKGVAARSAVTINITGIGDSVSIGGDTLDLAPIDVTPTDSGHSHTINGAQAGVTHG</sequence>
<organism evidence="3">
    <name type="scientific">uncultured Caudovirales phage</name>
    <dbReference type="NCBI Taxonomy" id="2100421"/>
    <lineage>
        <taxon>Viruses</taxon>
        <taxon>Duplodnaviria</taxon>
        <taxon>Heunggongvirae</taxon>
        <taxon>Uroviricota</taxon>
        <taxon>Caudoviricetes</taxon>
        <taxon>Peduoviridae</taxon>
        <taxon>Maltschvirus</taxon>
        <taxon>Maltschvirus maltsch</taxon>
    </lineage>
</organism>
<name>A0A6J5M1M7_9CAUD</name>
<evidence type="ECO:0000313" key="4">
    <source>
        <dbReference type="EMBL" id="CAB4156904.1"/>
    </source>
</evidence>
<evidence type="ECO:0000313" key="2">
    <source>
        <dbReference type="EMBL" id="CAB4139949.1"/>
    </source>
</evidence>
<dbReference type="EMBL" id="LR796373">
    <property type="protein sequence ID" value="CAB4140658.1"/>
    <property type="molecule type" value="Genomic_DNA"/>
</dbReference>
<accession>A0A6J5M1M7</accession>